<dbReference type="EMBL" id="JBHTIS010003450">
    <property type="protein sequence ID" value="MFD1051257.1"/>
    <property type="molecule type" value="Genomic_DNA"/>
</dbReference>
<reference evidence="3" key="1">
    <citation type="journal article" date="2019" name="Int. J. Syst. Evol. Microbiol.">
        <title>The Global Catalogue of Microorganisms (GCM) 10K type strain sequencing project: providing services to taxonomists for standard genome sequencing and annotation.</title>
        <authorList>
            <consortium name="The Broad Institute Genomics Platform"/>
            <consortium name="The Broad Institute Genome Sequencing Center for Infectious Disease"/>
            <person name="Wu L."/>
            <person name="Ma J."/>
        </authorList>
    </citation>
    <scope>NUCLEOTIDE SEQUENCE [LARGE SCALE GENOMIC DNA]</scope>
    <source>
        <strain evidence="3">JCM 31486</strain>
    </source>
</reference>
<keyword evidence="3" id="KW-1185">Reference proteome</keyword>
<dbReference type="Pfam" id="PF13449">
    <property type="entry name" value="Phytase-like"/>
    <property type="match status" value="1"/>
</dbReference>
<name>A0ABW3MKP0_9PSEU</name>
<accession>A0ABW3MKP0</accession>
<proteinExistence type="predicted"/>
<feature type="domain" description="Phytase-like" evidence="1">
    <location>
        <begin position="2"/>
        <end position="85"/>
    </location>
</feature>
<evidence type="ECO:0000313" key="2">
    <source>
        <dbReference type="EMBL" id="MFD1051257.1"/>
    </source>
</evidence>
<protein>
    <submittedName>
        <fullName evidence="2">Esterase-like activity of phytase family protein</fullName>
    </submittedName>
</protein>
<evidence type="ECO:0000313" key="3">
    <source>
        <dbReference type="Proteomes" id="UP001597045"/>
    </source>
</evidence>
<sequence>MVERAFAGGVGNKVRIYEASTVGATNVAKIDSLATAGNVRPMRKRLIADLADLKLSTVDNIEGVTWGPRLPSGERTLLLVSDDNFATNQVTQIVALAVRYPG</sequence>
<dbReference type="Proteomes" id="UP001597045">
    <property type="component" value="Unassembled WGS sequence"/>
</dbReference>
<evidence type="ECO:0000259" key="1">
    <source>
        <dbReference type="Pfam" id="PF13449"/>
    </source>
</evidence>
<organism evidence="2 3">
    <name type="scientific">Kibdelosporangium lantanae</name>
    <dbReference type="NCBI Taxonomy" id="1497396"/>
    <lineage>
        <taxon>Bacteria</taxon>
        <taxon>Bacillati</taxon>
        <taxon>Actinomycetota</taxon>
        <taxon>Actinomycetes</taxon>
        <taxon>Pseudonocardiales</taxon>
        <taxon>Pseudonocardiaceae</taxon>
        <taxon>Kibdelosporangium</taxon>
    </lineage>
</organism>
<dbReference type="InterPro" id="IPR027372">
    <property type="entry name" value="Phytase-like_dom"/>
</dbReference>
<comment type="caution">
    <text evidence="2">The sequence shown here is derived from an EMBL/GenBank/DDBJ whole genome shotgun (WGS) entry which is preliminary data.</text>
</comment>
<gene>
    <name evidence="2" type="ORF">ACFQ1S_39830</name>
</gene>
<feature type="non-terminal residue" evidence="2">
    <location>
        <position position="1"/>
    </location>
</feature>